<organism evidence="1">
    <name type="scientific">Arundo donax</name>
    <name type="common">Giant reed</name>
    <name type="synonym">Donax arundinaceus</name>
    <dbReference type="NCBI Taxonomy" id="35708"/>
    <lineage>
        <taxon>Eukaryota</taxon>
        <taxon>Viridiplantae</taxon>
        <taxon>Streptophyta</taxon>
        <taxon>Embryophyta</taxon>
        <taxon>Tracheophyta</taxon>
        <taxon>Spermatophyta</taxon>
        <taxon>Magnoliopsida</taxon>
        <taxon>Liliopsida</taxon>
        <taxon>Poales</taxon>
        <taxon>Poaceae</taxon>
        <taxon>PACMAD clade</taxon>
        <taxon>Arundinoideae</taxon>
        <taxon>Arundineae</taxon>
        <taxon>Arundo</taxon>
    </lineage>
</organism>
<evidence type="ECO:0000313" key="1">
    <source>
        <dbReference type="EMBL" id="JAE02055.1"/>
    </source>
</evidence>
<proteinExistence type="predicted"/>
<accession>A0A0A9EMV9</accession>
<name>A0A0A9EMV9_ARUDO</name>
<protein>
    <submittedName>
        <fullName evidence="1">Uncharacterized protein</fullName>
    </submittedName>
</protein>
<sequence length="40" mass="4551">MCRIHFRPSLISGKILDLIFIPLELEALAIHKCFSQILGL</sequence>
<dbReference type="AlphaFoldDB" id="A0A0A9EMV9"/>
<dbReference type="EMBL" id="GBRH01195841">
    <property type="protein sequence ID" value="JAE02055.1"/>
    <property type="molecule type" value="Transcribed_RNA"/>
</dbReference>
<reference evidence="1" key="1">
    <citation type="submission" date="2014-09" db="EMBL/GenBank/DDBJ databases">
        <authorList>
            <person name="Magalhaes I.L.F."/>
            <person name="Oliveira U."/>
            <person name="Santos F.R."/>
            <person name="Vidigal T.H.D.A."/>
            <person name="Brescovit A.D."/>
            <person name="Santos A.J."/>
        </authorList>
    </citation>
    <scope>NUCLEOTIDE SEQUENCE</scope>
    <source>
        <tissue evidence="1">Shoot tissue taken approximately 20 cm above the soil surface</tissue>
    </source>
</reference>
<reference evidence="1" key="2">
    <citation type="journal article" date="2015" name="Data Brief">
        <title>Shoot transcriptome of the giant reed, Arundo donax.</title>
        <authorList>
            <person name="Barrero R.A."/>
            <person name="Guerrero F.D."/>
            <person name="Moolhuijzen P."/>
            <person name="Goolsby J.A."/>
            <person name="Tidwell J."/>
            <person name="Bellgard S.E."/>
            <person name="Bellgard M.I."/>
        </authorList>
    </citation>
    <scope>NUCLEOTIDE SEQUENCE</scope>
    <source>
        <tissue evidence="1">Shoot tissue taken approximately 20 cm above the soil surface</tissue>
    </source>
</reference>